<dbReference type="GO" id="GO:0005524">
    <property type="term" value="F:ATP binding"/>
    <property type="evidence" value="ECO:0007669"/>
    <property type="project" value="UniProtKB-KW"/>
</dbReference>
<dbReference type="GO" id="GO:0050684">
    <property type="term" value="P:regulation of mRNA processing"/>
    <property type="evidence" value="ECO:0007669"/>
    <property type="project" value="TreeGrafter"/>
</dbReference>
<name>A0AAD5YDP9_9APHY</name>
<feature type="region of interest" description="Disordered" evidence="9">
    <location>
        <begin position="233"/>
        <end position="257"/>
    </location>
</feature>
<evidence type="ECO:0000313" key="12">
    <source>
        <dbReference type="Proteomes" id="UP001212997"/>
    </source>
</evidence>
<dbReference type="EMBL" id="JANAWD010000408">
    <property type="protein sequence ID" value="KAJ3479902.1"/>
    <property type="molecule type" value="Genomic_DNA"/>
</dbReference>
<evidence type="ECO:0000256" key="8">
    <source>
        <dbReference type="ARBA" id="ARBA00048679"/>
    </source>
</evidence>
<accession>A0AAD5YDP9</accession>
<evidence type="ECO:0000256" key="2">
    <source>
        <dbReference type="ARBA" id="ARBA00022527"/>
    </source>
</evidence>
<evidence type="ECO:0000256" key="1">
    <source>
        <dbReference type="ARBA" id="ARBA00012513"/>
    </source>
</evidence>
<dbReference type="PANTHER" id="PTHR47634">
    <property type="entry name" value="PROTEIN KINASE DOMAIN-CONTAINING PROTEIN-RELATED"/>
    <property type="match status" value="1"/>
</dbReference>
<dbReference type="InterPro" id="IPR008271">
    <property type="entry name" value="Ser/Thr_kinase_AS"/>
</dbReference>
<proteinExistence type="predicted"/>
<dbReference type="EC" id="2.7.11.1" evidence="1"/>
<dbReference type="GO" id="GO:0005634">
    <property type="term" value="C:nucleus"/>
    <property type="evidence" value="ECO:0007669"/>
    <property type="project" value="TreeGrafter"/>
</dbReference>
<evidence type="ECO:0000256" key="9">
    <source>
        <dbReference type="SAM" id="MobiDB-lite"/>
    </source>
</evidence>
<reference evidence="11" key="1">
    <citation type="submission" date="2022-07" db="EMBL/GenBank/DDBJ databases">
        <title>Genome Sequence of Physisporinus lineatus.</title>
        <authorList>
            <person name="Buettner E."/>
        </authorList>
    </citation>
    <scope>NUCLEOTIDE SEQUENCE</scope>
    <source>
        <strain evidence="11">VT162</strain>
    </source>
</reference>
<dbReference type="PROSITE" id="PS00108">
    <property type="entry name" value="PROTEIN_KINASE_ST"/>
    <property type="match status" value="1"/>
</dbReference>
<dbReference type="GO" id="GO:0005737">
    <property type="term" value="C:cytoplasm"/>
    <property type="evidence" value="ECO:0007669"/>
    <property type="project" value="TreeGrafter"/>
</dbReference>
<dbReference type="Proteomes" id="UP001212997">
    <property type="component" value="Unassembled WGS sequence"/>
</dbReference>
<comment type="catalytic activity">
    <reaction evidence="8">
        <text>L-seryl-[protein] + ATP = O-phospho-L-seryl-[protein] + ADP + H(+)</text>
        <dbReference type="Rhea" id="RHEA:17989"/>
        <dbReference type="Rhea" id="RHEA-COMP:9863"/>
        <dbReference type="Rhea" id="RHEA-COMP:11604"/>
        <dbReference type="ChEBI" id="CHEBI:15378"/>
        <dbReference type="ChEBI" id="CHEBI:29999"/>
        <dbReference type="ChEBI" id="CHEBI:30616"/>
        <dbReference type="ChEBI" id="CHEBI:83421"/>
        <dbReference type="ChEBI" id="CHEBI:456216"/>
        <dbReference type="EC" id="2.7.11.1"/>
    </reaction>
</comment>
<comment type="catalytic activity">
    <reaction evidence="7">
        <text>L-threonyl-[protein] + ATP = O-phospho-L-threonyl-[protein] + ADP + H(+)</text>
        <dbReference type="Rhea" id="RHEA:46608"/>
        <dbReference type="Rhea" id="RHEA-COMP:11060"/>
        <dbReference type="Rhea" id="RHEA-COMP:11605"/>
        <dbReference type="ChEBI" id="CHEBI:15378"/>
        <dbReference type="ChEBI" id="CHEBI:30013"/>
        <dbReference type="ChEBI" id="CHEBI:30616"/>
        <dbReference type="ChEBI" id="CHEBI:61977"/>
        <dbReference type="ChEBI" id="CHEBI:456216"/>
        <dbReference type="EC" id="2.7.11.1"/>
    </reaction>
</comment>
<dbReference type="Gene3D" id="3.30.200.20">
    <property type="entry name" value="Phosphorylase Kinase, domain 1"/>
    <property type="match status" value="1"/>
</dbReference>
<dbReference type="PROSITE" id="PS50011">
    <property type="entry name" value="PROTEIN_KINASE_DOM"/>
    <property type="match status" value="1"/>
</dbReference>
<dbReference type="GO" id="GO:0000245">
    <property type="term" value="P:spliceosomal complex assembly"/>
    <property type="evidence" value="ECO:0007669"/>
    <property type="project" value="TreeGrafter"/>
</dbReference>
<evidence type="ECO:0000256" key="7">
    <source>
        <dbReference type="ARBA" id="ARBA00047899"/>
    </source>
</evidence>
<evidence type="ECO:0000259" key="10">
    <source>
        <dbReference type="PROSITE" id="PS50011"/>
    </source>
</evidence>
<keyword evidence="2" id="KW-0723">Serine/threonine-protein kinase</keyword>
<evidence type="ECO:0000256" key="6">
    <source>
        <dbReference type="ARBA" id="ARBA00022840"/>
    </source>
</evidence>
<dbReference type="PANTHER" id="PTHR47634:SF9">
    <property type="entry name" value="PROTEIN KINASE DOMAIN-CONTAINING PROTEIN-RELATED"/>
    <property type="match status" value="1"/>
</dbReference>
<keyword evidence="3" id="KW-0808">Transferase</keyword>
<dbReference type="GO" id="GO:0004674">
    <property type="term" value="F:protein serine/threonine kinase activity"/>
    <property type="evidence" value="ECO:0007669"/>
    <property type="project" value="UniProtKB-KW"/>
</dbReference>
<keyword evidence="4" id="KW-0547">Nucleotide-binding</keyword>
<keyword evidence="5" id="KW-0418">Kinase</keyword>
<dbReference type="InterPro" id="IPR000719">
    <property type="entry name" value="Prot_kinase_dom"/>
</dbReference>
<feature type="domain" description="Protein kinase" evidence="10">
    <location>
        <begin position="40"/>
        <end position="425"/>
    </location>
</feature>
<sequence length="495" mass="56063">MSHSNPRGSSDLYDEEDWEGYVKGGYHPVRIGEKFSDGRYVVVRKLGWGYFSTVWLAEEIKFVHSLPLDPLSYSHLVLIGWIRINRHVAIKIVKSSRKCTETALEEIKLLECTSSPSRSASRSSSSQLKSGEPSLIHPGRSHVISFLDHFEHSGPNGTHVCMVFEVLGENLLGLIRRCEDRGVPTRVCKQIAKQVLLGLDFLHNHCGIIHTDLKPENILVSIDDVEALIKSELRKSSQPTTRDSEHEPRRLKRGSKQTFGSNVTTIIRSEPLTSLSSFGLSSRSHRRKNHRKGQVERDEGDIVVAPGITVKIADLGNGGDYLFDPSYGPGYSKDEDHIAQVMELMGSFPKPVMFSGRYSRDFFNRKGELRRIQKFRFRSLNAILREHRRFSESESSLIASFLNPMLRLDPDQRVNAEEHLRHPWLDGITTQGDLDADLQRRTLELSHAFTNAAEILRGHVHHRDFGVLRHVVHLGGHNVSLGGDIVEFVQARRQE</sequence>
<evidence type="ECO:0000313" key="11">
    <source>
        <dbReference type="EMBL" id="KAJ3479902.1"/>
    </source>
</evidence>
<comment type="caution">
    <text evidence="11">The sequence shown here is derived from an EMBL/GenBank/DDBJ whole genome shotgun (WGS) entry which is preliminary data.</text>
</comment>
<dbReference type="SMART" id="SM00220">
    <property type="entry name" value="S_TKc"/>
    <property type="match status" value="1"/>
</dbReference>
<dbReference type="InterPro" id="IPR011009">
    <property type="entry name" value="Kinase-like_dom_sf"/>
</dbReference>
<gene>
    <name evidence="11" type="ORF">NLI96_g8733</name>
</gene>
<feature type="compositionally biased region" description="Low complexity" evidence="9">
    <location>
        <begin position="115"/>
        <end position="126"/>
    </location>
</feature>
<dbReference type="InterPro" id="IPR051334">
    <property type="entry name" value="SRPK"/>
</dbReference>
<dbReference type="SUPFAM" id="SSF56112">
    <property type="entry name" value="Protein kinase-like (PK-like)"/>
    <property type="match status" value="1"/>
</dbReference>
<dbReference type="Pfam" id="PF00069">
    <property type="entry name" value="Pkinase"/>
    <property type="match status" value="1"/>
</dbReference>
<keyword evidence="6" id="KW-0067">ATP-binding</keyword>
<evidence type="ECO:0000256" key="4">
    <source>
        <dbReference type="ARBA" id="ARBA00022741"/>
    </source>
</evidence>
<dbReference type="Gene3D" id="1.10.510.10">
    <property type="entry name" value="Transferase(Phosphotransferase) domain 1"/>
    <property type="match status" value="2"/>
</dbReference>
<evidence type="ECO:0000256" key="5">
    <source>
        <dbReference type="ARBA" id="ARBA00022777"/>
    </source>
</evidence>
<feature type="region of interest" description="Disordered" evidence="9">
    <location>
        <begin position="115"/>
        <end position="136"/>
    </location>
</feature>
<dbReference type="AlphaFoldDB" id="A0AAD5YDP9"/>
<protein>
    <recommendedName>
        <fullName evidence="1">non-specific serine/threonine protein kinase</fullName>
        <ecNumber evidence="1">2.7.11.1</ecNumber>
    </recommendedName>
</protein>
<organism evidence="11 12">
    <name type="scientific">Meripilus lineatus</name>
    <dbReference type="NCBI Taxonomy" id="2056292"/>
    <lineage>
        <taxon>Eukaryota</taxon>
        <taxon>Fungi</taxon>
        <taxon>Dikarya</taxon>
        <taxon>Basidiomycota</taxon>
        <taxon>Agaricomycotina</taxon>
        <taxon>Agaricomycetes</taxon>
        <taxon>Polyporales</taxon>
        <taxon>Meripilaceae</taxon>
        <taxon>Meripilus</taxon>
    </lineage>
</organism>
<evidence type="ECO:0000256" key="3">
    <source>
        <dbReference type="ARBA" id="ARBA00022679"/>
    </source>
</evidence>
<keyword evidence="12" id="KW-1185">Reference proteome</keyword>